<feature type="transmembrane region" description="Helical" evidence="2">
    <location>
        <begin position="202"/>
        <end position="219"/>
    </location>
</feature>
<comment type="caution">
    <text evidence="3">The sequence shown here is derived from an EMBL/GenBank/DDBJ whole genome shotgun (WGS) entry which is preliminary data.</text>
</comment>
<evidence type="ECO:0000256" key="2">
    <source>
        <dbReference type="SAM" id="Phobius"/>
    </source>
</evidence>
<proteinExistence type="predicted"/>
<reference evidence="3 4" key="1">
    <citation type="submission" date="2023-09" db="EMBL/GenBank/DDBJ databases">
        <title>Aquirufa genomes.</title>
        <authorList>
            <person name="Pitt A."/>
        </authorList>
    </citation>
    <scope>NUCLEOTIDE SEQUENCE [LARGE SCALE GENOMIC DNA]</scope>
    <source>
        <strain evidence="3 4">LEOWEIH-7C</strain>
    </source>
</reference>
<name>A0ABU3TSM9_9BACT</name>
<keyword evidence="2" id="KW-0472">Membrane</keyword>
<sequence length="717" mass="80698">MPKTPFAFSAFVGTLCLICTALWLFFPYSPISLHAISEIIPDRAVIDDNGSTKLEGVIYFVRQSYMTAAAEQRIWPIYLYIGSSFIALTLCLIGLKKWAQIPRNYFFGGFIVWAGLIFWTNTHRSIAEIRWVFIDQLNSLGIISLITIGVLLSAAIPRLLFQVGDSSEFKQSSRNWIIFFGFSFVNLLLTYGKEFLSWDIKYAIPGFLFGQIAWLAYSFQAGQLNALLRWGINLFGLSTILYFFISGNDPGISAFVHWTLICQSVMLLLFPLFIISNFRTPIKQNLPVYKIVHKAPHLDLRLLYVGVFIMGSAWVYAKNASVVHQFQAAFYNERGDISMHAENRKSAEFAYQQAMLHSKLNAKSNLSLAAIALQANDNESAAYYLATSLQKHASERAYLALATIYHTNDHAFEALFLLQKAQAQFPSSVEITTALAKQFETLKSLDSATYYYEKAFELDPNSPISTGNLLYSQKTPVANSVESDPAVAANSLAIALKTGKSTPIAAPAIAQSPGIDLRQWAYVYNYQMYAKNQAPEHPLSQWAKNPLTEAAFPEQSLLHAWQDYHHGKPLQALQKIDLLIKKDTATQATGLQNMLSFWKTSLLKPQSIQPIQTLQEAKKAIEQHPFQVDVLQQAFPILNQYKQEKMAYDAALAALQWNEGIPVYYLIFAMQAYQIGEITYGNEAAQQLNIRNPSIYLANQATLNKAKAEAIRRQNFD</sequence>
<organism evidence="3 4">
    <name type="scientific">Aquirufa regiilacus</name>
    <dbReference type="NCBI Taxonomy" id="3024868"/>
    <lineage>
        <taxon>Bacteria</taxon>
        <taxon>Pseudomonadati</taxon>
        <taxon>Bacteroidota</taxon>
        <taxon>Cytophagia</taxon>
        <taxon>Cytophagales</taxon>
        <taxon>Flectobacillaceae</taxon>
        <taxon>Aquirufa</taxon>
    </lineage>
</organism>
<evidence type="ECO:0000256" key="1">
    <source>
        <dbReference type="PROSITE-ProRule" id="PRU00339"/>
    </source>
</evidence>
<dbReference type="SMART" id="SM00028">
    <property type="entry name" value="TPR"/>
    <property type="match status" value="3"/>
</dbReference>
<feature type="transmembrane region" description="Helical" evidence="2">
    <location>
        <begin position="74"/>
        <end position="93"/>
    </location>
</feature>
<accession>A0ABU3TSM9</accession>
<feature type="transmembrane region" description="Helical" evidence="2">
    <location>
        <begin position="226"/>
        <end position="245"/>
    </location>
</feature>
<dbReference type="PROSITE" id="PS50005">
    <property type="entry name" value="TPR"/>
    <property type="match status" value="1"/>
</dbReference>
<evidence type="ECO:0000313" key="4">
    <source>
        <dbReference type="Proteomes" id="UP001249959"/>
    </source>
</evidence>
<feature type="transmembrane region" description="Helical" evidence="2">
    <location>
        <begin position="105"/>
        <end position="122"/>
    </location>
</feature>
<keyword evidence="2" id="KW-1133">Transmembrane helix</keyword>
<dbReference type="InterPro" id="IPR011990">
    <property type="entry name" value="TPR-like_helical_dom_sf"/>
</dbReference>
<feature type="transmembrane region" description="Helical" evidence="2">
    <location>
        <begin position="142"/>
        <end position="161"/>
    </location>
</feature>
<feature type="transmembrane region" description="Helical" evidence="2">
    <location>
        <begin position="257"/>
        <end position="278"/>
    </location>
</feature>
<feature type="repeat" description="TPR" evidence="1">
    <location>
        <begin position="429"/>
        <end position="462"/>
    </location>
</feature>
<keyword evidence="2" id="KW-0812">Transmembrane</keyword>
<dbReference type="Gene3D" id="1.25.40.10">
    <property type="entry name" value="Tetratricopeptide repeat domain"/>
    <property type="match status" value="1"/>
</dbReference>
<feature type="transmembrane region" description="Helical" evidence="2">
    <location>
        <begin position="7"/>
        <end position="26"/>
    </location>
</feature>
<evidence type="ECO:0000313" key="3">
    <source>
        <dbReference type="EMBL" id="MDU0808862.1"/>
    </source>
</evidence>
<gene>
    <name evidence="3" type="ORF">PQG45_07425</name>
</gene>
<dbReference type="Proteomes" id="UP001249959">
    <property type="component" value="Unassembled WGS sequence"/>
</dbReference>
<dbReference type="InterPro" id="IPR019734">
    <property type="entry name" value="TPR_rpt"/>
</dbReference>
<evidence type="ECO:0008006" key="5">
    <source>
        <dbReference type="Google" id="ProtNLM"/>
    </source>
</evidence>
<keyword evidence="4" id="KW-1185">Reference proteome</keyword>
<dbReference type="RefSeq" id="WP_316070591.1">
    <property type="nucleotide sequence ID" value="NZ_JAVNWW010000002.1"/>
</dbReference>
<protein>
    <recommendedName>
        <fullName evidence="5">Tetratricopeptide repeat protein</fullName>
    </recommendedName>
</protein>
<feature type="transmembrane region" description="Helical" evidence="2">
    <location>
        <begin position="173"/>
        <end position="190"/>
    </location>
</feature>
<keyword evidence="1" id="KW-0802">TPR repeat</keyword>
<dbReference type="EMBL" id="JAVNWW010000002">
    <property type="protein sequence ID" value="MDU0808862.1"/>
    <property type="molecule type" value="Genomic_DNA"/>
</dbReference>
<dbReference type="SUPFAM" id="SSF81901">
    <property type="entry name" value="HCP-like"/>
    <property type="match status" value="1"/>
</dbReference>
<feature type="transmembrane region" description="Helical" evidence="2">
    <location>
        <begin position="298"/>
        <end position="317"/>
    </location>
</feature>